<name>A0AAE0S849_9BIVA</name>
<gene>
    <name evidence="2" type="ORF">CHS0354_026655</name>
</gene>
<dbReference type="EMBL" id="JAEAOA010001593">
    <property type="protein sequence ID" value="KAK3586944.1"/>
    <property type="molecule type" value="Genomic_DNA"/>
</dbReference>
<sequence>MSFEADEKIVADSGPKNFPRTNEGERVLLQMCTSVRKKEDKGRLCSESQVGDGYHG</sequence>
<dbReference type="AlphaFoldDB" id="A0AAE0S849"/>
<reference evidence="2" key="1">
    <citation type="journal article" date="2021" name="Genome Biol. Evol.">
        <title>A High-Quality Reference Genome for a Parasitic Bivalve with Doubly Uniparental Inheritance (Bivalvia: Unionida).</title>
        <authorList>
            <person name="Smith C.H."/>
        </authorList>
    </citation>
    <scope>NUCLEOTIDE SEQUENCE</scope>
    <source>
        <strain evidence="2">CHS0354</strain>
    </source>
</reference>
<keyword evidence="3" id="KW-1185">Reference proteome</keyword>
<accession>A0AAE0S849</accession>
<evidence type="ECO:0000256" key="1">
    <source>
        <dbReference type="SAM" id="MobiDB-lite"/>
    </source>
</evidence>
<proteinExistence type="predicted"/>
<feature type="region of interest" description="Disordered" evidence="1">
    <location>
        <begin position="1"/>
        <end position="22"/>
    </location>
</feature>
<reference evidence="2" key="3">
    <citation type="submission" date="2023-05" db="EMBL/GenBank/DDBJ databases">
        <authorList>
            <person name="Smith C.H."/>
        </authorList>
    </citation>
    <scope>NUCLEOTIDE SEQUENCE</scope>
    <source>
        <strain evidence="2">CHS0354</strain>
        <tissue evidence="2">Mantle</tissue>
    </source>
</reference>
<dbReference type="Proteomes" id="UP001195483">
    <property type="component" value="Unassembled WGS sequence"/>
</dbReference>
<reference evidence="2" key="2">
    <citation type="journal article" date="2021" name="Genome Biol. Evol.">
        <title>Developing a high-quality reference genome for a parasitic bivalve with doubly uniparental inheritance (Bivalvia: Unionida).</title>
        <authorList>
            <person name="Smith C.H."/>
        </authorList>
    </citation>
    <scope>NUCLEOTIDE SEQUENCE</scope>
    <source>
        <strain evidence="2">CHS0354</strain>
        <tissue evidence="2">Mantle</tissue>
    </source>
</reference>
<organism evidence="2 3">
    <name type="scientific">Potamilus streckersoni</name>
    <dbReference type="NCBI Taxonomy" id="2493646"/>
    <lineage>
        <taxon>Eukaryota</taxon>
        <taxon>Metazoa</taxon>
        <taxon>Spiralia</taxon>
        <taxon>Lophotrochozoa</taxon>
        <taxon>Mollusca</taxon>
        <taxon>Bivalvia</taxon>
        <taxon>Autobranchia</taxon>
        <taxon>Heteroconchia</taxon>
        <taxon>Palaeoheterodonta</taxon>
        <taxon>Unionida</taxon>
        <taxon>Unionoidea</taxon>
        <taxon>Unionidae</taxon>
        <taxon>Ambleminae</taxon>
        <taxon>Lampsilini</taxon>
        <taxon>Potamilus</taxon>
    </lineage>
</organism>
<evidence type="ECO:0000313" key="2">
    <source>
        <dbReference type="EMBL" id="KAK3586944.1"/>
    </source>
</evidence>
<feature type="compositionally biased region" description="Basic and acidic residues" evidence="1">
    <location>
        <begin position="1"/>
        <end position="10"/>
    </location>
</feature>
<evidence type="ECO:0000313" key="3">
    <source>
        <dbReference type="Proteomes" id="UP001195483"/>
    </source>
</evidence>
<comment type="caution">
    <text evidence="2">The sequence shown here is derived from an EMBL/GenBank/DDBJ whole genome shotgun (WGS) entry which is preliminary data.</text>
</comment>
<protein>
    <submittedName>
        <fullName evidence="2">Uncharacterized protein</fullName>
    </submittedName>
</protein>